<dbReference type="AlphaFoldDB" id="A0A4P9X7M0"/>
<organism evidence="3 5">
    <name type="scientific">Caulochytrium protostelioides</name>
    <dbReference type="NCBI Taxonomy" id="1555241"/>
    <lineage>
        <taxon>Eukaryota</taxon>
        <taxon>Fungi</taxon>
        <taxon>Fungi incertae sedis</taxon>
        <taxon>Chytridiomycota</taxon>
        <taxon>Chytridiomycota incertae sedis</taxon>
        <taxon>Chytridiomycetes</taxon>
        <taxon>Caulochytriales</taxon>
        <taxon>Caulochytriaceae</taxon>
        <taxon>Caulochytrium</taxon>
    </lineage>
</organism>
<dbReference type="EMBL" id="ML014179">
    <property type="protein sequence ID" value="RKP01244.1"/>
    <property type="molecule type" value="Genomic_DNA"/>
</dbReference>
<name>A0A4P9X7M0_9FUNG</name>
<reference evidence="3" key="2">
    <citation type="submission" date="2018-04" db="EMBL/GenBank/DDBJ databases">
        <title>Leveraging single-cell genomics to expand the Fungal Tree of Life.</title>
        <authorList>
            <consortium name="DOE Joint Genome Institute"/>
            <person name="Ahrendt S.R."/>
            <person name="Quandt C.A."/>
            <person name="Ciobanu D."/>
            <person name="Clum A."/>
            <person name="Salamov A."/>
            <person name="Andreopoulos B."/>
            <person name="Cheng J.-F."/>
            <person name="Woyke T."/>
            <person name="Pelin A."/>
            <person name="Henrissat B."/>
            <person name="Benny G.L."/>
            <person name="Smith M.E."/>
            <person name="James T.Y."/>
            <person name="Grigoriev I.V."/>
        </authorList>
    </citation>
    <scope>NUCLEOTIDE SEQUENCE</scope>
    <source>
        <strain evidence="3">ATCC 52028</strain>
    </source>
</reference>
<protein>
    <recommendedName>
        <fullName evidence="6">Hydrophobin</fullName>
    </recommendedName>
</protein>
<evidence type="ECO:0000256" key="1">
    <source>
        <dbReference type="SAM" id="SignalP"/>
    </source>
</evidence>
<dbReference type="Proteomes" id="UP000274922">
    <property type="component" value="Unassembled WGS sequence"/>
</dbReference>
<dbReference type="CDD" id="cd23507">
    <property type="entry name" value="hydrophobin_I"/>
    <property type="match status" value="1"/>
</dbReference>
<accession>A0A4P9X7M0</accession>
<keyword evidence="5" id="KW-1185">Reference proteome</keyword>
<evidence type="ECO:0000313" key="2">
    <source>
        <dbReference type="EMBL" id="RKO97550.1"/>
    </source>
</evidence>
<dbReference type="EMBL" id="ML009233">
    <property type="protein sequence ID" value="RKO97550.1"/>
    <property type="molecule type" value="Genomic_DNA"/>
</dbReference>
<evidence type="ECO:0000313" key="3">
    <source>
        <dbReference type="EMBL" id="RKP01244.1"/>
    </source>
</evidence>
<reference evidence="4 5" key="1">
    <citation type="journal article" date="2018" name="Nat. Microbiol.">
        <title>Leveraging single-cell genomics to expand the fungal tree of life.</title>
        <authorList>
            <person name="Ahrendt S.R."/>
            <person name="Quandt C.A."/>
            <person name="Ciobanu D."/>
            <person name="Clum A."/>
            <person name="Salamov A."/>
            <person name="Andreopoulos B."/>
            <person name="Cheng J.F."/>
            <person name="Woyke T."/>
            <person name="Pelin A."/>
            <person name="Henrissat B."/>
            <person name="Reynolds N.K."/>
            <person name="Benny G.L."/>
            <person name="Smith M.E."/>
            <person name="James T.Y."/>
            <person name="Grigoriev I.V."/>
        </authorList>
    </citation>
    <scope>NUCLEOTIDE SEQUENCE [LARGE SCALE GENOMIC DNA]</scope>
    <source>
        <strain evidence="4 5">ATCC 52028</strain>
    </source>
</reference>
<feature type="chain" id="PRO_5036118889" description="Hydrophobin" evidence="1">
    <location>
        <begin position="22"/>
        <end position="161"/>
    </location>
</feature>
<proteinExistence type="predicted"/>
<feature type="signal peptide" evidence="1">
    <location>
        <begin position="1"/>
        <end position="21"/>
    </location>
</feature>
<sequence length="161" mass="16252">MLARAFLSAVLACSLAATASAQRPAAASVQRPAIPRAMGVAQKPLVAPPEHERVRSLQNDGQTLQCASNSYMACCEQTIESDAEASGILTGILNNFVIAASCSPISITILATSQTNICNMNIVCCNVAAGSGPSASNCFAVPPGQGAPKRGKGPLGGVPGL</sequence>
<evidence type="ECO:0000313" key="5">
    <source>
        <dbReference type="Proteomes" id="UP000274922"/>
    </source>
</evidence>
<evidence type="ECO:0000313" key="4">
    <source>
        <dbReference type="Proteomes" id="UP000268535"/>
    </source>
</evidence>
<dbReference type="Proteomes" id="UP000268535">
    <property type="component" value="Unassembled WGS sequence"/>
</dbReference>
<gene>
    <name evidence="2" type="ORF">CAUPRSCDRAFT_10786</name>
    <name evidence="3" type="ORF">CXG81DRAFT_18917</name>
</gene>
<evidence type="ECO:0008006" key="6">
    <source>
        <dbReference type="Google" id="ProtNLM"/>
    </source>
</evidence>
<reference evidence="2" key="3">
    <citation type="submission" date="2018-08" db="EMBL/GenBank/DDBJ databases">
        <title>Leveraging single-cell genomics to expand the Fungal Tree of Life.</title>
        <authorList>
            <consortium name="DOE Joint Genome Institute"/>
            <person name="Ahrendt S.R."/>
            <person name="Quandt C.A."/>
            <person name="Ciobanu D."/>
            <person name="Clum A."/>
            <person name="Salamov A."/>
            <person name="Andreopoulos B."/>
            <person name="Cheng J.-F."/>
            <person name="Woyke T."/>
            <person name="Pelin A."/>
            <person name="Henrissat B."/>
            <person name="Reynolds N."/>
            <person name="Benny G.L."/>
            <person name="Smith M.E."/>
            <person name="James T.Y."/>
            <person name="Grigoriev I.V."/>
        </authorList>
    </citation>
    <scope>NUCLEOTIDE SEQUENCE</scope>
    <source>
        <strain evidence="2">ATCC 52028</strain>
    </source>
</reference>
<keyword evidence="1" id="KW-0732">Signal</keyword>